<proteinExistence type="predicted"/>
<dbReference type="Proteomes" id="UP001054252">
    <property type="component" value="Unassembled WGS sequence"/>
</dbReference>
<protein>
    <submittedName>
        <fullName evidence="2">Uncharacterized protein</fullName>
    </submittedName>
</protein>
<evidence type="ECO:0000313" key="3">
    <source>
        <dbReference type="Proteomes" id="UP001054252"/>
    </source>
</evidence>
<feature type="compositionally biased region" description="Basic and acidic residues" evidence="1">
    <location>
        <begin position="1"/>
        <end position="18"/>
    </location>
</feature>
<gene>
    <name evidence="2" type="ORF">SLEP1_g54045</name>
</gene>
<name>A0AAV5MB71_9ROSI</name>
<feature type="region of interest" description="Disordered" evidence="1">
    <location>
        <begin position="1"/>
        <end position="22"/>
    </location>
</feature>
<reference evidence="2 3" key="1">
    <citation type="journal article" date="2021" name="Commun. Biol.">
        <title>The genome of Shorea leprosula (Dipterocarpaceae) highlights the ecological relevance of drought in aseasonal tropical rainforests.</title>
        <authorList>
            <person name="Ng K.K.S."/>
            <person name="Kobayashi M.J."/>
            <person name="Fawcett J.A."/>
            <person name="Hatakeyama M."/>
            <person name="Paape T."/>
            <person name="Ng C.H."/>
            <person name="Ang C.C."/>
            <person name="Tnah L.H."/>
            <person name="Lee C.T."/>
            <person name="Nishiyama T."/>
            <person name="Sese J."/>
            <person name="O'Brien M.J."/>
            <person name="Copetti D."/>
            <person name="Mohd Noor M.I."/>
            <person name="Ong R.C."/>
            <person name="Putra M."/>
            <person name="Sireger I.Z."/>
            <person name="Indrioko S."/>
            <person name="Kosugi Y."/>
            <person name="Izuno A."/>
            <person name="Isagi Y."/>
            <person name="Lee S.L."/>
            <person name="Shimizu K.K."/>
        </authorList>
    </citation>
    <scope>NUCLEOTIDE SEQUENCE [LARGE SCALE GENOMIC DNA]</scope>
    <source>
        <strain evidence="2">214</strain>
    </source>
</reference>
<comment type="caution">
    <text evidence="2">The sequence shown here is derived from an EMBL/GenBank/DDBJ whole genome shotgun (WGS) entry which is preliminary data.</text>
</comment>
<evidence type="ECO:0000313" key="2">
    <source>
        <dbReference type="EMBL" id="GKV47121.1"/>
    </source>
</evidence>
<sequence length="64" mass="7426">MRLRKKDQSPRHSSKEANKGQVKLSLMETAAYQRRQQRNKRKVGKWIGMEGPQSFGVHIQCLTS</sequence>
<accession>A0AAV5MB71</accession>
<evidence type="ECO:0000256" key="1">
    <source>
        <dbReference type="SAM" id="MobiDB-lite"/>
    </source>
</evidence>
<keyword evidence="3" id="KW-1185">Reference proteome</keyword>
<dbReference type="EMBL" id="BPVZ01000221">
    <property type="protein sequence ID" value="GKV47121.1"/>
    <property type="molecule type" value="Genomic_DNA"/>
</dbReference>
<dbReference type="AlphaFoldDB" id="A0AAV5MB71"/>
<organism evidence="2 3">
    <name type="scientific">Rubroshorea leprosula</name>
    <dbReference type="NCBI Taxonomy" id="152421"/>
    <lineage>
        <taxon>Eukaryota</taxon>
        <taxon>Viridiplantae</taxon>
        <taxon>Streptophyta</taxon>
        <taxon>Embryophyta</taxon>
        <taxon>Tracheophyta</taxon>
        <taxon>Spermatophyta</taxon>
        <taxon>Magnoliopsida</taxon>
        <taxon>eudicotyledons</taxon>
        <taxon>Gunneridae</taxon>
        <taxon>Pentapetalae</taxon>
        <taxon>rosids</taxon>
        <taxon>malvids</taxon>
        <taxon>Malvales</taxon>
        <taxon>Dipterocarpaceae</taxon>
        <taxon>Rubroshorea</taxon>
    </lineage>
</organism>